<dbReference type="OrthoDB" id="303721at2157"/>
<dbReference type="Proteomes" id="UP000276588">
    <property type="component" value="Unassembled WGS sequence"/>
</dbReference>
<evidence type="ECO:0000313" key="3">
    <source>
        <dbReference type="Proteomes" id="UP000276588"/>
    </source>
</evidence>
<name>A0A3A6PUR6_9EURY</name>
<dbReference type="CDD" id="cd00144">
    <property type="entry name" value="MPP_PPP_family"/>
    <property type="match status" value="1"/>
</dbReference>
<proteinExistence type="predicted"/>
<dbReference type="GO" id="GO:0005737">
    <property type="term" value="C:cytoplasm"/>
    <property type="evidence" value="ECO:0007669"/>
    <property type="project" value="TreeGrafter"/>
</dbReference>
<dbReference type="PANTHER" id="PTHR42850">
    <property type="entry name" value="METALLOPHOSPHOESTERASE"/>
    <property type="match status" value="1"/>
</dbReference>
<dbReference type="PANTHER" id="PTHR42850:SF4">
    <property type="entry name" value="ZINC-DEPENDENT ENDOPOLYPHOSPHATASE"/>
    <property type="match status" value="1"/>
</dbReference>
<dbReference type="GO" id="GO:0006798">
    <property type="term" value="P:polyphosphate catabolic process"/>
    <property type="evidence" value="ECO:0007669"/>
    <property type="project" value="TreeGrafter"/>
</dbReference>
<gene>
    <name evidence="2" type="ORF">DM826_06915</name>
</gene>
<dbReference type="InterPro" id="IPR004843">
    <property type="entry name" value="Calcineurin-like_PHP"/>
</dbReference>
<dbReference type="AlphaFoldDB" id="A0A3A6PUR6"/>
<evidence type="ECO:0000259" key="1">
    <source>
        <dbReference type="Pfam" id="PF00149"/>
    </source>
</evidence>
<dbReference type="GO" id="GO:0016791">
    <property type="term" value="F:phosphatase activity"/>
    <property type="evidence" value="ECO:0007669"/>
    <property type="project" value="TreeGrafter"/>
</dbReference>
<protein>
    <submittedName>
        <fullName evidence="2">Serine/threonine protein phosphatase</fullName>
    </submittedName>
</protein>
<dbReference type="RefSeq" id="WP_120102669.1">
    <property type="nucleotide sequence ID" value="NZ_QKNY01000009.1"/>
</dbReference>
<dbReference type="InterPro" id="IPR050126">
    <property type="entry name" value="Ap4A_hydrolase"/>
</dbReference>
<accession>A0A3A6PUR6</accession>
<evidence type="ECO:0000313" key="2">
    <source>
        <dbReference type="EMBL" id="RJX43332.1"/>
    </source>
</evidence>
<dbReference type="InterPro" id="IPR029052">
    <property type="entry name" value="Metallo-depent_PP-like"/>
</dbReference>
<organism evidence="2 3">
    <name type="scientific">Halonotius aquaticus</name>
    <dbReference type="NCBI Taxonomy" id="2216978"/>
    <lineage>
        <taxon>Archaea</taxon>
        <taxon>Methanobacteriati</taxon>
        <taxon>Methanobacteriota</taxon>
        <taxon>Stenosarchaea group</taxon>
        <taxon>Halobacteria</taxon>
        <taxon>Halobacteriales</taxon>
        <taxon>Haloferacaceae</taxon>
        <taxon>Halonotius</taxon>
    </lineage>
</organism>
<comment type="caution">
    <text evidence="2">The sequence shown here is derived from an EMBL/GenBank/DDBJ whole genome shotgun (WGS) entry which is preliminary data.</text>
</comment>
<dbReference type="GO" id="GO:0000298">
    <property type="term" value="F:endopolyphosphatase activity"/>
    <property type="evidence" value="ECO:0007669"/>
    <property type="project" value="TreeGrafter"/>
</dbReference>
<sequence length="230" mass="25354">MARSVAFDVQHTHVDPAAWDGIYIVGDPHGCREAVETLCDRLSLTDSDLLIFVGDLVRKGPDTKGVVDLVRSAPNMLTVRGNNEEKLLRGEKTVAALTAADLDWIADRPAVISLPETLITHAGVDPRKPRADHTVDDLQTVRSMVPDASYQPPFWFDRYDGPERVFFGHTVLSAPIVREHAVGLDTGCVYGNQLTAYDWRNDELITVAAEETHEARPAEKFISPSVSTPQ</sequence>
<dbReference type="Pfam" id="PF00149">
    <property type="entry name" value="Metallophos"/>
    <property type="match status" value="1"/>
</dbReference>
<reference evidence="2 3" key="1">
    <citation type="submission" date="2018-06" db="EMBL/GenBank/DDBJ databases">
        <title>Halonotius sp. F13-13 a new haloarchaeeon isolated from a solar saltern from Isla Cristina, Huelva, Spain.</title>
        <authorList>
            <person name="Duran-Viseras A."/>
            <person name="Sanchez-Porro C."/>
            <person name="Ventosa A."/>
        </authorList>
    </citation>
    <scope>NUCLEOTIDE SEQUENCE [LARGE SCALE GENOMIC DNA]</scope>
    <source>
        <strain evidence="2 3">F13-13</strain>
    </source>
</reference>
<keyword evidence="3" id="KW-1185">Reference proteome</keyword>
<dbReference type="Gene3D" id="3.60.21.10">
    <property type="match status" value="1"/>
</dbReference>
<dbReference type="SUPFAM" id="SSF56300">
    <property type="entry name" value="Metallo-dependent phosphatases"/>
    <property type="match status" value="1"/>
</dbReference>
<feature type="domain" description="Calcineurin-like phosphoesterase" evidence="1">
    <location>
        <begin position="22"/>
        <end position="173"/>
    </location>
</feature>
<dbReference type="EMBL" id="QKNY01000009">
    <property type="protein sequence ID" value="RJX43332.1"/>
    <property type="molecule type" value="Genomic_DNA"/>
</dbReference>